<dbReference type="GO" id="GO:0043093">
    <property type="term" value="P:FtsZ-dependent cytokinesis"/>
    <property type="evidence" value="ECO:0007669"/>
    <property type="project" value="UniProtKB-UniRule"/>
</dbReference>
<name>E4U8Q4_OCEP5</name>
<reference evidence="9 10" key="2">
    <citation type="journal article" date="2011" name="Stand. Genomic Sci.">
        <title>Complete genome sequence of Oceanithermus profundus type strain (506).</title>
        <authorList>
            <person name="Pati A."/>
            <person name="Zhang X."/>
            <person name="Lapidus A."/>
            <person name="Nolan M."/>
            <person name="Lucas S."/>
            <person name="Del Rio T.G."/>
            <person name="Tice H."/>
            <person name="Cheng J.F."/>
            <person name="Tapia R."/>
            <person name="Han C."/>
            <person name="Goodwin L."/>
            <person name="Pitluck S."/>
            <person name="Liolios K."/>
            <person name="Pagani I."/>
            <person name="Ivanova N."/>
            <person name="Mavromatis K."/>
            <person name="Chen A."/>
            <person name="Palaniappan K."/>
            <person name="Hauser L."/>
            <person name="Jeffries C.D."/>
            <person name="Brambilla E.M."/>
            <person name="Rohl A."/>
            <person name="Mwirichia R."/>
            <person name="Rohde M."/>
            <person name="Tindall B.J."/>
            <person name="Sikorski J."/>
            <person name="Wirth R."/>
            <person name="Goker M."/>
            <person name="Woyke T."/>
            <person name="Detter J.C."/>
            <person name="Bristow J."/>
            <person name="Eisen J.A."/>
            <person name="Markowitz V."/>
            <person name="Hugenholtz P."/>
            <person name="Kyrpides N.C."/>
            <person name="Klenk H.P."/>
            <person name="Land M."/>
        </authorList>
    </citation>
    <scope>NUCLEOTIDE SEQUENCE [LARGE SCALE GENOMIC DNA]</scope>
    <source>
        <strain evidence="10">DSM 14977 / NBRC 100410 / VKM B-2274 / 506</strain>
    </source>
</reference>
<evidence type="ECO:0000313" key="10">
    <source>
        <dbReference type="Proteomes" id="UP000008722"/>
    </source>
</evidence>
<dbReference type="PANTHER" id="PTHR32432:SF4">
    <property type="entry name" value="CELL DIVISION PROTEIN FTSA"/>
    <property type="match status" value="1"/>
</dbReference>
<keyword evidence="2 5" id="KW-0132">Cell division</keyword>
<feature type="compositionally biased region" description="Basic and acidic residues" evidence="7">
    <location>
        <begin position="391"/>
        <end position="404"/>
    </location>
</feature>
<accession>E4U8Q4</accession>
<dbReference type="Proteomes" id="UP000008722">
    <property type="component" value="Chromosome"/>
</dbReference>
<keyword evidence="1 5" id="KW-1003">Cell membrane</keyword>
<dbReference type="PIRSF" id="PIRSF003101">
    <property type="entry name" value="FtsA"/>
    <property type="match status" value="1"/>
</dbReference>
<dbReference type="NCBIfam" id="TIGR01174">
    <property type="entry name" value="ftsA"/>
    <property type="match status" value="1"/>
</dbReference>
<evidence type="ECO:0000259" key="8">
    <source>
        <dbReference type="SMART" id="SM00842"/>
    </source>
</evidence>
<dbReference type="AlphaFoldDB" id="E4U8Q4"/>
<dbReference type="PANTHER" id="PTHR32432">
    <property type="entry name" value="CELL DIVISION PROTEIN FTSA-RELATED"/>
    <property type="match status" value="1"/>
</dbReference>
<keyword evidence="10" id="KW-1185">Reference proteome</keyword>
<dbReference type="eggNOG" id="COG0849">
    <property type="taxonomic scope" value="Bacteria"/>
</dbReference>
<keyword evidence="3 5" id="KW-0472">Membrane</keyword>
<dbReference type="RefSeq" id="WP_013457904.1">
    <property type="nucleotide sequence ID" value="NC_014761.1"/>
</dbReference>
<feature type="region of interest" description="Disordered" evidence="7">
    <location>
        <begin position="380"/>
        <end position="404"/>
    </location>
</feature>
<dbReference type="HOGENOM" id="CLU_037850_3_2_0"/>
<organism evidence="9 10">
    <name type="scientific">Oceanithermus profundus (strain DSM 14977 / NBRC 100410 / VKM B-2274 / 506)</name>
    <dbReference type="NCBI Taxonomy" id="670487"/>
    <lineage>
        <taxon>Bacteria</taxon>
        <taxon>Thermotogati</taxon>
        <taxon>Deinococcota</taxon>
        <taxon>Deinococci</taxon>
        <taxon>Thermales</taxon>
        <taxon>Thermaceae</taxon>
        <taxon>Oceanithermus</taxon>
    </lineage>
</organism>
<evidence type="ECO:0000256" key="7">
    <source>
        <dbReference type="SAM" id="MobiDB-lite"/>
    </source>
</evidence>
<evidence type="ECO:0000256" key="5">
    <source>
        <dbReference type="HAMAP-Rule" id="MF_02033"/>
    </source>
</evidence>
<dbReference type="CDD" id="cd24048">
    <property type="entry name" value="ASKHA_NBD_FtsA"/>
    <property type="match status" value="1"/>
</dbReference>
<comment type="function">
    <text evidence="5 6">Cell division protein that is involved in the assembly of the Z ring. May serve as a membrane anchor for the Z ring.</text>
</comment>
<gene>
    <name evidence="5" type="primary">ftsA</name>
    <name evidence="9" type="ordered locus">Ocepr_1277</name>
</gene>
<dbReference type="GO" id="GO:0009898">
    <property type="term" value="C:cytoplasmic side of plasma membrane"/>
    <property type="evidence" value="ECO:0007669"/>
    <property type="project" value="UniProtKB-UniRule"/>
</dbReference>
<dbReference type="SMART" id="SM00842">
    <property type="entry name" value="FtsA"/>
    <property type="match status" value="1"/>
</dbReference>
<evidence type="ECO:0000256" key="2">
    <source>
        <dbReference type="ARBA" id="ARBA00022618"/>
    </source>
</evidence>
<dbReference type="GO" id="GO:0032153">
    <property type="term" value="C:cell division site"/>
    <property type="evidence" value="ECO:0007669"/>
    <property type="project" value="UniProtKB-UniRule"/>
</dbReference>
<proteinExistence type="inferred from homology"/>
<keyword evidence="4 5" id="KW-0131">Cell cycle</keyword>
<dbReference type="OrthoDB" id="9768127at2"/>
<dbReference type="Pfam" id="PF14450">
    <property type="entry name" value="FtsA"/>
    <property type="match status" value="1"/>
</dbReference>
<comment type="subcellular location">
    <subcellularLocation>
        <location evidence="5">Cell membrane</location>
        <topology evidence="5">Peripheral membrane protein</topology>
        <orientation evidence="5">Cytoplasmic side</orientation>
    </subcellularLocation>
    <text evidence="5">Localizes to the Z ring in an FtsZ-dependent manner. Targeted to the membrane through a conserved C-terminal amphipathic helix.</text>
</comment>
<dbReference type="InterPro" id="IPR020823">
    <property type="entry name" value="Cell_div_FtsA"/>
</dbReference>
<feature type="domain" description="SHS2" evidence="8">
    <location>
        <begin position="6"/>
        <end position="193"/>
    </location>
</feature>
<dbReference type="InterPro" id="IPR043129">
    <property type="entry name" value="ATPase_NBD"/>
</dbReference>
<evidence type="ECO:0000256" key="4">
    <source>
        <dbReference type="ARBA" id="ARBA00023306"/>
    </source>
</evidence>
<dbReference type="EMBL" id="CP002361">
    <property type="protein sequence ID" value="ADR36734.1"/>
    <property type="molecule type" value="Genomic_DNA"/>
</dbReference>
<dbReference type="Pfam" id="PF02491">
    <property type="entry name" value="SHS2_FTSA"/>
    <property type="match status" value="1"/>
</dbReference>
<dbReference type="Gene3D" id="3.30.420.40">
    <property type="match status" value="2"/>
</dbReference>
<sequence length="419" mass="44699">MSDRIIVGLDVGTTKVCTVIGEQSEDGILDIIGEGTVPSQGMKRGAVVNLDKTTEAIRASVKLAERVAGVPVERVFVGIAGPHIKSVTSHGLAAIRRGHSIGPADVERAVEQAKAYPFDGDYELIHALPLEYRVDGQEGIKDPLGMAGVRLEVDVHLVAAATGPLTNLRRAVEAAGLEIEGLVLQSYASGLAVLTPEDHESTVMLVDIGGSTTDVAVFQNGQLAHSSVIPLGGEQVTGDIAQLLKIPLEEAERIKKKYGAALVEMADPDLMLEINQDGNHVRDVPAPELAHYIRPRVREILLLARGAVDEQLGPLELTVHKVVLTGGSALLRGVEELAYQEFHLPVRLGRPEGLSGLADVVASPAHATAVGLVHFGSKSEPAAAPARRTRREPARGEREREGKDAGIWEKIKGIFENFF</sequence>
<reference evidence="10" key="1">
    <citation type="submission" date="2010-11" db="EMBL/GenBank/DDBJ databases">
        <title>The complete sequence of chromosome of Oceanithermus profundus DSM 14977.</title>
        <authorList>
            <consortium name="US DOE Joint Genome Institute (JGI-PGF)"/>
            <person name="Lucas S."/>
            <person name="Copeland A."/>
            <person name="Lapidus A."/>
            <person name="Bruce D."/>
            <person name="Goodwin L."/>
            <person name="Pitluck S."/>
            <person name="Kyrpides N."/>
            <person name="Mavromatis K."/>
            <person name="Pagani I."/>
            <person name="Ivanova N."/>
            <person name="Zhang X."/>
            <person name="Brettin T."/>
            <person name="Detter J.C."/>
            <person name="Tapia R."/>
            <person name="Han C."/>
            <person name="Land M."/>
            <person name="Hauser L."/>
            <person name="Markowitz V."/>
            <person name="Cheng J.-F."/>
            <person name="Hugenholtz P."/>
            <person name="Woyke T."/>
            <person name="Wu D."/>
            <person name="Tindall B."/>
            <person name="Faehnrich R."/>
            <person name="Brambilla E."/>
            <person name="Klenk H.-P."/>
            <person name="Eisen J.A."/>
        </authorList>
    </citation>
    <scope>NUCLEOTIDE SEQUENCE [LARGE SCALE GENOMIC DNA]</scope>
    <source>
        <strain evidence="10">DSM 14977 / NBRC 100410 / VKM B-2274 / 506</strain>
    </source>
</reference>
<evidence type="ECO:0000256" key="6">
    <source>
        <dbReference type="PIRNR" id="PIRNR003101"/>
    </source>
</evidence>
<comment type="subunit">
    <text evidence="5">Self-interacts. Interacts with FtsZ.</text>
</comment>
<protein>
    <recommendedName>
        <fullName evidence="5 6">Cell division protein FtsA</fullName>
    </recommendedName>
</protein>
<evidence type="ECO:0000256" key="3">
    <source>
        <dbReference type="ARBA" id="ARBA00023136"/>
    </source>
</evidence>
<evidence type="ECO:0000256" key="1">
    <source>
        <dbReference type="ARBA" id="ARBA00022475"/>
    </source>
</evidence>
<dbReference type="InterPro" id="IPR050696">
    <property type="entry name" value="FtsA/MreB"/>
</dbReference>
<dbReference type="SUPFAM" id="SSF53067">
    <property type="entry name" value="Actin-like ATPase domain"/>
    <property type="match status" value="2"/>
</dbReference>
<dbReference type="HAMAP" id="MF_02033">
    <property type="entry name" value="FtsA"/>
    <property type="match status" value="1"/>
</dbReference>
<dbReference type="STRING" id="670487.Ocepr_1277"/>
<evidence type="ECO:0000313" key="9">
    <source>
        <dbReference type="EMBL" id="ADR36734.1"/>
    </source>
</evidence>
<dbReference type="KEGG" id="opr:Ocepr_1277"/>
<dbReference type="InterPro" id="IPR003494">
    <property type="entry name" value="SHS2_FtsA"/>
</dbReference>
<comment type="similarity">
    <text evidence="5 6">Belongs to the FtsA/MreB family.</text>
</comment>